<dbReference type="Proteomes" id="UP001470230">
    <property type="component" value="Unassembled WGS sequence"/>
</dbReference>
<keyword evidence="1" id="KW-0677">Repeat</keyword>
<accession>A0ABR2KJ25</accession>
<dbReference type="InterPro" id="IPR050403">
    <property type="entry name" value="Myosin_RLC"/>
</dbReference>
<proteinExistence type="predicted"/>
<feature type="domain" description="EF-hand" evidence="3">
    <location>
        <begin position="8"/>
        <end position="43"/>
    </location>
</feature>
<keyword evidence="2" id="KW-0106">Calcium</keyword>
<dbReference type="PROSITE" id="PS00018">
    <property type="entry name" value="EF_HAND_1"/>
    <property type="match status" value="1"/>
</dbReference>
<keyword evidence="5" id="KW-1185">Reference proteome</keyword>
<dbReference type="Pfam" id="PF13405">
    <property type="entry name" value="EF-hand_6"/>
    <property type="match status" value="1"/>
</dbReference>
<evidence type="ECO:0000259" key="3">
    <source>
        <dbReference type="PROSITE" id="PS50222"/>
    </source>
</evidence>
<gene>
    <name evidence="4" type="ORF">M9Y10_028355</name>
</gene>
<evidence type="ECO:0000256" key="2">
    <source>
        <dbReference type="ARBA" id="ARBA00022837"/>
    </source>
</evidence>
<reference evidence="4 5" key="1">
    <citation type="submission" date="2024-04" db="EMBL/GenBank/DDBJ databases">
        <title>Tritrichomonas musculus Genome.</title>
        <authorList>
            <person name="Alves-Ferreira E."/>
            <person name="Grigg M."/>
            <person name="Lorenzi H."/>
            <person name="Galac M."/>
        </authorList>
    </citation>
    <scope>NUCLEOTIDE SEQUENCE [LARGE SCALE GENOMIC DNA]</scope>
    <source>
        <strain evidence="4 5">EAF2021</strain>
    </source>
</reference>
<evidence type="ECO:0000313" key="4">
    <source>
        <dbReference type="EMBL" id="KAK8891149.1"/>
    </source>
</evidence>
<dbReference type="CDD" id="cd00051">
    <property type="entry name" value="EFh"/>
    <property type="match status" value="1"/>
</dbReference>
<dbReference type="EMBL" id="JAPFFF010000004">
    <property type="protein sequence ID" value="KAK8891149.1"/>
    <property type="molecule type" value="Genomic_DNA"/>
</dbReference>
<evidence type="ECO:0000313" key="5">
    <source>
        <dbReference type="Proteomes" id="UP001470230"/>
    </source>
</evidence>
<dbReference type="PANTHER" id="PTHR23049">
    <property type="entry name" value="MYOSIN REGULATORY LIGHT CHAIN 2"/>
    <property type="match status" value="1"/>
</dbReference>
<comment type="caution">
    <text evidence="4">The sequence shown here is derived from an EMBL/GenBank/DDBJ whole genome shotgun (WGS) entry which is preliminary data.</text>
</comment>
<dbReference type="InterPro" id="IPR018247">
    <property type="entry name" value="EF_Hand_1_Ca_BS"/>
</dbReference>
<dbReference type="Gene3D" id="1.10.238.10">
    <property type="entry name" value="EF-hand"/>
    <property type="match status" value="2"/>
</dbReference>
<organism evidence="4 5">
    <name type="scientific">Tritrichomonas musculus</name>
    <dbReference type="NCBI Taxonomy" id="1915356"/>
    <lineage>
        <taxon>Eukaryota</taxon>
        <taxon>Metamonada</taxon>
        <taxon>Parabasalia</taxon>
        <taxon>Tritrichomonadida</taxon>
        <taxon>Tritrichomonadidae</taxon>
        <taxon>Tritrichomonas</taxon>
    </lineage>
</organism>
<evidence type="ECO:0000256" key="1">
    <source>
        <dbReference type="ARBA" id="ARBA00022737"/>
    </source>
</evidence>
<dbReference type="InterPro" id="IPR011992">
    <property type="entry name" value="EF-hand-dom_pair"/>
</dbReference>
<sequence length="151" mass="16854">MTFGLSEELINSARAAFNSFDKDSDGLIAFDDLERCLRTLKLNPTAEEASAMVEDAQEVSKASGVSFTSFLYIFAHARRNNDAVKELINAFRIIGKKGSPEGRIPVETVRRVLRETRQAYTEKQIEDIIDHSNVKNGFVDIQSLANVIISE</sequence>
<name>A0ABR2KJ25_9EUKA</name>
<protein>
    <submittedName>
        <fullName evidence="4">Calmodulin-like protein 4</fullName>
    </submittedName>
</protein>
<dbReference type="PROSITE" id="PS50222">
    <property type="entry name" value="EF_HAND_2"/>
    <property type="match status" value="1"/>
</dbReference>
<dbReference type="SUPFAM" id="SSF47473">
    <property type="entry name" value="EF-hand"/>
    <property type="match status" value="1"/>
</dbReference>
<dbReference type="InterPro" id="IPR002048">
    <property type="entry name" value="EF_hand_dom"/>
</dbReference>